<dbReference type="AlphaFoldDB" id="A0A844G427"/>
<dbReference type="PANTHER" id="PTHR30093">
    <property type="entry name" value="GENERAL SECRETION PATHWAY PROTEIN G"/>
    <property type="match status" value="1"/>
</dbReference>
<dbReference type="NCBIfam" id="TIGR02532">
    <property type="entry name" value="IV_pilin_GFxxxE"/>
    <property type="match status" value="1"/>
</dbReference>
<evidence type="ECO:0000256" key="1">
    <source>
        <dbReference type="SAM" id="Phobius"/>
    </source>
</evidence>
<sequence length="270" mass="30259">MSDRIFRLNLIREPSHYFNTIHREGTMKQKKSFTLIELLIVIAIIAILAGMLLPALNKARQAARKTSCISQLKQVMAQNIIYANDFNNLIFVENPRPWGYNSYPFFMTIGAANELSSYALARKLFVCPETNDPAANFTNPFEGTLNSSVYGMLDEVYNDENHPSYASSCFISSNGWNGYSLGKMSRPSITVMYADSAQGTPTSTVGWYRMRVFNTALSTTGIYLVHNNQACVAYADGHAAGKSKEELYAESNIQRFVNSGFGNIYFTKNY</sequence>
<dbReference type="InterPro" id="IPR045584">
    <property type="entry name" value="Pilin-like"/>
</dbReference>
<accession>A0A844G427</accession>
<dbReference type="PANTHER" id="PTHR30093:SF2">
    <property type="entry name" value="TYPE II SECRETION SYSTEM PROTEIN H"/>
    <property type="match status" value="1"/>
</dbReference>
<evidence type="ECO:0000313" key="3">
    <source>
        <dbReference type="Proteomes" id="UP000435649"/>
    </source>
</evidence>
<keyword evidence="1" id="KW-0812">Transmembrane</keyword>
<feature type="transmembrane region" description="Helical" evidence="1">
    <location>
        <begin position="33"/>
        <end position="56"/>
    </location>
</feature>
<dbReference type="Gene3D" id="3.30.700.10">
    <property type="entry name" value="Glycoprotein, Type 4 Pilin"/>
    <property type="match status" value="1"/>
</dbReference>
<dbReference type="SUPFAM" id="SSF54523">
    <property type="entry name" value="Pili subunits"/>
    <property type="match status" value="1"/>
</dbReference>
<protein>
    <submittedName>
        <fullName evidence="2">Prepilin-type N-terminal cleavage/methylation domain-containing protein</fullName>
    </submittedName>
</protein>
<dbReference type="Pfam" id="PF07963">
    <property type="entry name" value="N_methyl"/>
    <property type="match status" value="1"/>
</dbReference>
<proteinExistence type="predicted"/>
<keyword evidence="3" id="KW-1185">Reference proteome</keyword>
<keyword evidence="1" id="KW-0472">Membrane</keyword>
<evidence type="ECO:0000313" key="2">
    <source>
        <dbReference type="EMBL" id="MST97714.1"/>
    </source>
</evidence>
<keyword evidence="1" id="KW-1133">Transmembrane helix</keyword>
<name>A0A844G427_9BACT</name>
<organism evidence="2 3">
    <name type="scientific">Victivallis lenta</name>
    <dbReference type="NCBI Taxonomy" id="2606640"/>
    <lineage>
        <taxon>Bacteria</taxon>
        <taxon>Pseudomonadati</taxon>
        <taxon>Lentisphaerota</taxon>
        <taxon>Lentisphaeria</taxon>
        <taxon>Victivallales</taxon>
        <taxon>Victivallaceae</taxon>
        <taxon>Victivallis</taxon>
    </lineage>
</organism>
<dbReference type="EMBL" id="VUNS01000012">
    <property type="protein sequence ID" value="MST97714.1"/>
    <property type="molecule type" value="Genomic_DNA"/>
</dbReference>
<gene>
    <name evidence="2" type="ORF">FYJ85_11760</name>
</gene>
<reference evidence="2 3" key="1">
    <citation type="submission" date="2019-08" db="EMBL/GenBank/DDBJ databases">
        <title>In-depth cultivation of the pig gut microbiome towards novel bacterial diversity and tailored functional studies.</title>
        <authorList>
            <person name="Wylensek D."/>
            <person name="Hitch T.C.A."/>
            <person name="Clavel T."/>
        </authorList>
    </citation>
    <scope>NUCLEOTIDE SEQUENCE [LARGE SCALE GENOMIC DNA]</scope>
    <source>
        <strain evidence="2 3">BBE-744-WT-12</strain>
    </source>
</reference>
<dbReference type="InterPro" id="IPR012902">
    <property type="entry name" value="N_methyl_site"/>
</dbReference>
<comment type="caution">
    <text evidence="2">The sequence shown here is derived from an EMBL/GenBank/DDBJ whole genome shotgun (WGS) entry which is preliminary data.</text>
</comment>
<dbReference type="Proteomes" id="UP000435649">
    <property type="component" value="Unassembled WGS sequence"/>
</dbReference>